<dbReference type="InterPro" id="IPR003509">
    <property type="entry name" value="UPF0102_YraN-like"/>
</dbReference>
<dbReference type="HAMAP" id="MF_00048">
    <property type="entry name" value="UPF0102"/>
    <property type="match status" value="1"/>
</dbReference>
<dbReference type="Gene3D" id="3.40.1350.10">
    <property type="match status" value="1"/>
</dbReference>
<sequence length="121" mass="13874">MDTTVDFGQKGEKLALDYLIEKKYLILETNYRSGKNEVDIIAKNSGEIVFVEVKTRSTDIFCEPESAVTKEKQRAIIKVANSYILKNNINEEARFDIIAIIRNESETKINHIINAFTPMPY</sequence>
<dbReference type="CDD" id="cd20736">
    <property type="entry name" value="PoNe_Nuclease"/>
    <property type="match status" value="1"/>
</dbReference>
<dbReference type="InterPro" id="IPR011856">
    <property type="entry name" value="tRNA_endonuc-like_dom_sf"/>
</dbReference>
<dbReference type="SUPFAM" id="SSF52980">
    <property type="entry name" value="Restriction endonuclease-like"/>
    <property type="match status" value="1"/>
</dbReference>
<name>A0A644V4Y3_9ZZZZ</name>
<dbReference type="GO" id="GO:0003676">
    <property type="term" value="F:nucleic acid binding"/>
    <property type="evidence" value="ECO:0007669"/>
    <property type="project" value="InterPro"/>
</dbReference>
<dbReference type="PANTHER" id="PTHR34039:SF1">
    <property type="entry name" value="UPF0102 PROTEIN YRAN"/>
    <property type="match status" value="1"/>
</dbReference>
<reference evidence="1" key="1">
    <citation type="submission" date="2019-08" db="EMBL/GenBank/DDBJ databases">
        <authorList>
            <person name="Kucharzyk K."/>
            <person name="Murdoch R.W."/>
            <person name="Higgins S."/>
            <person name="Loffler F."/>
        </authorList>
    </citation>
    <scope>NUCLEOTIDE SEQUENCE</scope>
</reference>
<organism evidence="1">
    <name type="scientific">bioreactor metagenome</name>
    <dbReference type="NCBI Taxonomy" id="1076179"/>
    <lineage>
        <taxon>unclassified sequences</taxon>
        <taxon>metagenomes</taxon>
        <taxon>ecological metagenomes</taxon>
    </lineage>
</organism>
<dbReference type="Pfam" id="PF02021">
    <property type="entry name" value="UPF0102"/>
    <property type="match status" value="1"/>
</dbReference>
<comment type="caution">
    <text evidence="1">The sequence shown here is derived from an EMBL/GenBank/DDBJ whole genome shotgun (WGS) entry which is preliminary data.</text>
</comment>
<proteinExistence type="inferred from homology"/>
<evidence type="ECO:0000313" key="1">
    <source>
        <dbReference type="EMBL" id="MPL85872.1"/>
    </source>
</evidence>
<dbReference type="EMBL" id="VSSQ01000212">
    <property type="protein sequence ID" value="MPL85872.1"/>
    <property type="molecule type" value="Genomic_DNA"/>
</dbReference>
<gene>
    <name evidence="1" type="ORF">SDC9_31847</name>
</gene>
<dbReference type="AlphaFoldDB" id="A0A644V4Y3"/>
<dbReference type="InterPro" id="IPR011335">
    <property type="entry name" value="Restrct_endonuc-II-like"/>
</dbReference>
<protein>
    <submittedName>
        <fullName evidence="1">Uncharacterized protein</fullName>
    </submittedName>
</protein>
<accession>A0A644V4Y3</accession>
<dbReference type="PANTHER" id="PTHR34039">
    <property type="entry name" value="UPF0102 PROTEIN YRAN"/>
    <property type="match status" value="1"/>
</dbReference>